<comment type="caution">
    <text evidence="1">The sequence shown here is derived from an EMBL/GenBank/DDBJ whole genome shotgun (WGS) entry which is preliminary data.</text>
</comment>
<proteinExistence type="predicted"/>
<name>A0A3S5AGJ1_9PLAT</name>
<evidence type="ECO:0000313" key="1">
    <source>
        <dbReference type="EMBL" id="VEL36530.1"/>
    </source>
</evidence>
<organism evidence="1 2">
    <name type="scientific">Protopolystoma xenopodis</name>
    <dbReference type="NCBI Taxonomy" id="117903"/>
    <lineage>
        <taxon>Eukaryota</taxon>
        <taxon>Metazoa</taxon>
        <taxon>Spiralia</taxon>
        <taxon>Lophotrochozoa</taxon>
        <taxon>Platyhelminthes</taxon>
        <taxon>Monogenea</taxon>
        <taxon>Polyopisthocotylea</taxon>
        <taxon>Polystomatidea</taxon>
        <taxon>Polystomatidae</taxon>
        <taxon>Protopolystoma</taxon>
    </lineage>
</organism>
<dbReference type="EMBL" id="CAAALY010252471">
    <property type="protein sequence ID" value="VEL36530.1"/>
    <property type="molecule type" value="Genomic_DNA"/>
</dbReference>
<reference evidence="1" key="1">
    <citation type="submission" date="2018-11" db="EMBL/GenBank/DDBJ databases">
        <authorList>
            <consortium name="Pathogen Informatics"/>
        </authorList>
    </citation>
    <scope>NUCLEOTIDE SEQUENCE</scope>
</reference>
<evidence type="ECO:0000313" key="2">
    <source>
        <dbReference type="Proteomes" id="UP000784294"/>
    </source>
</evidence>
<accession>A0A3S5AGJ1</accession>
<dbReference type="Proteomes" id="UP000784294">
    <property type="component" value="Unassembled WGS sequence"/>
</dbReference>
<keyword evidence="2" id="KW-1185">Reference proteome</keyword>
<sequence length="201" mass="22344">MRIRLRSQFDPHYADSSVLSGDWSHEARLLDRLDLARGLGSQEQSSEYEANASDCVVVNAVPIQDNGCYKFDNNLLIYQSHSTNGQKTSKEDITLNDLCEVNTITNVGNTNIRRREQDTGQDVELECHEVVPCINASHQLLYLPDPSRRAGLSRAPEPCNAAASIKLGKNKLSDKSETREASETGDPCSFAESKVSFKCFF</sequence>
<gene>
    <name evidence="1" type="ORF">PXEA_LOCUS29970</name>
</gene>
<dbReference type="AlphaFoldDB" id="A0A3S5AGJ1"/>
<protein>
    <submittedName>
        <fullName evidence="1">Uncharacterized protein</fullName>
    </submittedName>
</protein>